<evidence type="ECO:0000313" key="2">
    <source>
        <dbReference type="Proteomes" id="UP000314294"/>
    </source>
</evidence>
<keyword evidence="2" id="KW-1185">Reference proteome</keyword>
<comment type="caution">
    <text evidence="1">The sequence shown here is derived from an EMBL/GenBank/DDBJ whole genome shotgun (WGS) entry which is preliminary data.</text>
</comment>
<organism evidence="1 2">
    <name type="scientific">Liparis tanakae</name>
    <name type="common">Tanaka's snailfish</name>
    <dbReference type="NCBI Taxonomy" id="230148"/>
    <lineage>
        <taxon>Eukaryota</taxon>
        <taxon>Metazoa</taxon>
        <taxon>Chordata</taxon>
        <taxon>Craniata</taxon>
        <taxon>Vertebrata</taxon>
        <taxon>Euteleostomi</taxon>
        <taxon>Actinopterygii</taxon>
        <taxon>Neopterygii</taxon>
        <taxon>Teleostei</taxon>
        <taxon>Neoteleostei</taxon>
        <taxon>Acanthomorphata</taxon>
        <taxon>Eupercaria</taxon>
        <taxon>Perciformes</taxon>
        <taxon>Cottioidei</taxon>
        <taxon>Cottales</taxon>
        <taxon>Liparidae</taxon>
        <taxon>Liparis</taxon>
    </lineage>
</organism>
<sequence>MGSPLVFSQQSALELIGFASPPPLGSDAAALASILVTLCTKDRDERGNPGTQRKDDNPTLKLLLSVY</sequence>
<dbReference type="Proteomes" id="UP000314294">
    <property type="component" value="Unassembled WGS sequence"/>
</dbReference>
<evidence type="ECO:0000313" key="1">
    <source>
        <dbReference type="EMBL" id="TNN63323.1"/>
    </source>
</evidence>
<accession>A0A4Z2HEA6</accession>
<protein>
    <submittedName>
        <fullName evidence="1">Uncharacterized protein</fullName>
    </submittedName>
</protein>
<gene>
    <name evidence="1" type="ORF">EYF80_026425</name>
</gene>
<dbReference type="AlphaFoldDB" id="A0A4Z2HEA6"/>
<proteinExistence type="predicted"/>
<name>A0A4Z2HEA6_9TELE</name>
<dbReference type="EMBL" id="SRLO01000275">
    <property type="protein sequence ID" value="TNN63323.1"/>
    <property type="molecule type" value="Genomic_DNA"/>
</dbReference>
<reference evidence="1 2" key="1">
    <citation type="submission" date="2019-03" db="EMBL/GenBank/DDBJ databases">
        <title>First draft genome of Liparis tanakae, snailfish: a comprehensive survey of snailfish specific genes.</title>
        <authorList>
            <person name="Kim W."/>
            <person name="Song I."/>
            <person name="Jeong J.-H."/>
            <person name="Kim D."/>
            <person name="Kim S."/>
            <person name="Ryu S."/>
            <person name="Song J.Y."/>
            <person name="Lee S.K."/>
        </authorList>
    </citation>
    <scope>NUCLEOTIDE SEQUENCE [LARGE SCALE GENOMIC DNA]</scope>
    <source>
        <tissue evidence="1">Muscle</tissue>
    </source>
</reference>